<gene>
    <name evidence="2" type="ORF">SBA5_920022</name>
</gene>
<dbReference type="PANTHER" id="PTHR35580">
    <property type="entry name" value="CELL SURFACE GLYCOPROTEIN (S-LAYER PROTEIN)-LIKE PROTEIN"/>
    <property type="match status" value="1"/>
</dbReference>
<proteinExistence type="predicted"/>
<dbReference type="InterPro" id="IPR057708">
    <property type="entry name" value="DUF7948"/>
</dbReference>
<reference evidence="3" key="1">
    <citation type="submission" date="2018-02" db="EMBL/GenBank/DDBJ databases">
        <authorList>
            <person name="Hausmann B."/>
        </authorList>
    </citation>
    <scope>NUCLEOTIDE SEQUENCE [LARGE SCALE GENOMIC DNA]</scope>
    <source>
        <strain evidence="3">Peat soil MAG SbA5</strain>
    </source>
</reference>
<evidence type="ECO:0000313" key="2">
    <source>
        <dbReference type="EMBL" id="SPE31994.1"/>
    </source>
</evidence>
<dbReference type="OrthoDB" id="127173at2"/>
<evidence type="ECO:0000259" key="1">
    <source>
        <dbReference type="Pfam" id="PF25778"/>
    </source>
</evidence>
<sequence>MRAVWILTLLIAGWQAKPIANFDATDSQNTKTASGITDANAIPHQPKTLRLGLTASRKTQAETAKPVEQFLNMPLDFESNQGQAPSEYAFVAHGPSYTLGISSTGLALRLLRPESNTPSAQDPAIFRSVDASILELRLVGANSESQVTGLEAQPGRSNYFIGNDPSKWRTGIPHFGQVRVAATYPGIDVVFHGNHQQLEYDFDVAPGADPNRIRLQAQGAQSVTIDANGNALLHTPAGDVELKHPVAYQQIAGVQRLVESSFRVTDGDLLEFEVGPYDREYALTIDPVLDYAMSLGGANLNYGIGIAVDASGDAYVSGATCSGDFPTTPGKFQQFPSPPSMTAFNRCDASFVTKIDPTGSTLLYSDLIGGTDASSGAGHLAIDSSGNVYLSGVTNSTDFPTVSNFGPSSATSCPLATQGRLCLVGFVLKLDPTGSTLIFSSLFGGNGGTVPAQIKLNPVTGDVEVLGDTDSTNFLPAATTLQTSYAGGTCASGIPCANAFLLGLSPTTGALRYGTFIGGQGNDFASDLAFDSNGNIYVAGTTQPPLSSALGPVTQTYAPAGGATAAGVEMFVAKLNLSGTSLTPGYLTIIQGDADTGPAEIVVDSSNSLYFTGASAAQHLPVTAGAYQTVNKATGANDCLWRGQMTLLLPHACGTAIVGGLNSAGALSFLTYMGGST</sequence>
<dbReference type="InterPro" id="IPR052918">
    <property type="entry name" value="Motility_Chemotaxis_Reg"/>
</dbReference>
<organism evidence="2 3">
    <name type="scientific">Candidatus Sulfuritelmatomonas gaucii</name>
    <dbReference type="NCBI Taxonomy" id="2043161"/>
    <lineage>
        <taxon>Bacteria</taxon>
        <taxon>Pseudomonadati</taxon>
        <taxon>Acidobacteriota</taxon>
        <taxon>Terriglobia</taxon>
        <taxon>Terriglobales</taxon>
        <taxon>Acidobacteriaceae</taxon>
        <taxon>Candidatus Sulfuritelmatomonas</taxon>
    </lineage>
</organism>
<dbReference type="AlphaFoldDB" id="A0A2N9M975"/>
<dbReference type="Pfam" id="PF06739">
    <property type="entry name" value="SBBP"/>
    <property type="match status" value="2"/>
</dbReference>
<dbReference type="EMBL" id="OKRB01000155">
    <property type="protein sequence ID" value="SPE31994.1"/>
    <property type="molecule type" value="Genomic_DNA"/>
</dbReference>
<protein>
    <recommendedName>
        <fullName evidence="1">DUF7948 domain-containing protein</fullName>
    </recommendedName>
</protein>
<dbReference type="PANTHER" id="PTHR35580:SF1">
    <property type="entry name" value="PHYTASE-LIKE DOMAIN-CONTAINING PROTEIN"/>
    <property type="match status" value="1"/>
</dbReference>
<dbReference type="SUPFAM" id="SSF101898">
    <property type="entry name" value="NHL repeat"/>
    <property type="match status" value="1"/>
</dbReference>
<evidence type="ECO:0000313" key="3">
    <source>
        <dbReference type="Proteomes" id="UP000239735"/>
    </source>
</evidence>
<dbReference type="Proteomes" id="UP000239735">
    <property type="component" value="Unassembled WGS sequence"/>
</dbReference>
<feature type="domain" description="DUF7948" evidence="1">
    <location>
        <begin position="77"/>
        <end position="288"/>
    </location>
</feature>
<dbReference type="InterPro" id="IPR010620">
    <property type="entry name" value="SBBP_repeat"/>
</dbReference>
<accession>A0A2N9M975</accession>
<name>A0A2N9M975_9BACT</name>
<dbReference type="Pfam" id="PF25778">
    <property type="entry name" value="DUF7948"/>
    <property type="match status" value="1"/>
</dbReference>